<feature type="compositionally biased region" description="Polar residues" evidence="5">
    <location>
        <begin position="1"/>
        <end position="12"/>
    </location>
</feature>
<name>A0A9P8VLM0_9PEZI</name>
<dbReference type="GO" id="GO:0005886">
    <property type="term" value="C:plasma membrane"/>
    <property type="evidence" value="ECO:0007669"/>
    <property type="project" value="TreeGrafter"/>
</dbReference>
<feature type="transmembrane region" description="Helical" evidence="6">
    <location>
        <begin position="353"/>
        <end position="377"/>
    </location>
</feature>
<feature type="transmembrane region" description="Helical" evidence="6">
    <location>
        <begin position="478"/>
        <end position="499"/>
    </location>
</feature>
<evidence type="ECO:0000256" key="6">
    <source>
        <dbReference type="SAM" id="Phobius"/>
    </source>
</evidence>
<keyword evidence="8" id="KW-1185">Reference proteome</keyword>
<feature type="transmembrane region" description="Helical" evidence="6">
    <location>
        <begin position="542"/>
        <end position="563"/>
    </location>
</feature>
<feature type="transmembrane region" description="Helical" evidence="6">
    <location>
        <begin position="255"/>
        <end position="273"/>
    </location>
</feature>
<dbReference type="GO" id="GO:0022857">
    <property type="term" value="F:transmembrane transporter activity"/>
    <property type="evidence" value="ECO:0007669"/>
    <property type="project" value="TreeGrafter"/>
</dbReference>
<feature type="region of interest" description="Disordered" evidence="5">
    <location>
        <begin position="1"/>
        <end position="29"/>
    </location>
</feature>
<dbReference type="AlphaFoldDB" id="A0A9P8VLM0"/>
<feature type="transmembrane region" description="Helical" evidence="6">
    <location>
        <begin position="154"/>
        <end position="172"/>
    </location>
</feature>
<dbReference type="InterPro" id="IPR036259">
    <property type="entry name" value="MFS_trans_sf"/>
</dbReference>
<dbReference type="EMBL" id="JAGSXJ010000002">
    <property type="protein sequence ID" value="KAH6695756.1"/>
    <property type="molecule type" value="Genomic_DNA"/>
</dbReference>
<organism evidence="7 8">
    <name type="scientific">Plectosphaerella plurivora</name>
    <dbReference type="NCBI Taxonomy" id="936078"/>
    <lineage>
        <taxon>Eukaryota</taxon>
        <taxon>Fungi</taxon>
        <taxon>Dikarya</taxon>
        <taxon>Ascomycota</taxon>
        <taxon>Pezizomycotina</taxon>
        <taxon>Sordariomycetes</taxon>
        <taxon>Hypocreomycetidae</taxon>
        <taxon>Glomerellales</taxon>
        <taxon>Plectosphaerellaceae</taxon>
        <taxon>Plectosphaerella</taxon>
    </lineage>
</organism>
<evidence type="ECO:0000256" key="3">
    <source>
        <dbReference type="ARBA" id="ARBA00022989"/>
    </source>
</evidence>
<evidence type="ECO:0000256" key="4">
    <source>
        <dbReference type="ARBA" id="ARBA00023136"/>
    </source>
</evidence>
<accession>A0A9P8VLM0</accession>
<evidence type="ECO:0000313" key="7">
    <source>
        <dbReference type="EMBL" id="KAH6695756.1"/>
    </source>
</evidence>
<dbReference type="Proteomes" id="UP000770015">
    <property type="component" value="Unassembled WGS sequence"/>
</dbReference>
<reference evidence="7" key="1">
    <citation type="journal article" date="2021" name="Nat. Commun.">
        <title>Genetic determinants of endophytism in the Arabidopsis root mycobiome.</title>
        <authorList>
            <person name="Mesny F."/>
            <person name="Miyauchi S."/>
            <person name="Thiergart T."/>
            <person name="Pickel B."/>
            <person name="Atanasova L."/>
            <person name="Karlsson M."/>
            <person name="Huettel B."/>
            <person name="Barry K.W."/>
            <person name="Haridas S."/>
            <person name="Chen C."/>
            <person name="Bauer D."/>
            <person name="Andreopoulos W."/>
            <person name="Pangilinan J."/>
            <person name="LaButti K."/>
            <person name="Riley R."/>
            <person name="Lipzen A."/>
            <person name="Clum A."/>
            <person name="Drula E."/>
            <person name="Henrissat B."/>
            <person name="Kohler A."/>
            <person name="Grigoriev I.V."/>
            <person name="Martin F.M."/>
            <person name="Hacquard S."/>
        </authorList>
    </citation>
    <scope>NUCLEOTIDE SEQUENCE</scope>
    <source>
        <strain evidence="7">MPI-SDFR-AT-0117</strain>
    </source>
</reference>
<feature type="transmembrane region" description="Helical" evidence="6">
    <location>
        <begin position="406"/>
        <end position="433"/>
    </location>
</feature>
<feature type="transmembrane region" description="Helical" evidence="6">
    <location>
        <begin position="178"/>
        <end position="200"/>
    </location>
</feature>
<evidence type="ECO:0000256" key="2">
    <source>
        <dbReference type="ARBA" id="ARBA00022692"/>
    </source>
</evidence>
<keyword evidence="4 6" id="KW-0472">Membrane</keyword>
<evidence type="ECO:0000256" key="5">
    <source>
        <dbReference type="SAM" id="MobiDB-lite"/>
    </source>
</evidence>
<feature type="transmembrane region" description="Helical" evidence="6">
    <location>
        <begin position="506"/>
        <end position="527"/>
    </location>
</feature>
<evidence type="ECO:0000313" key="8">
    <source>
        <dbReference type="Proteomes" id="UP000770015"/>
    </source>
</evidence>
<protein>
    <submittedName>
        <fullName evidence="7">Major facilitator superfamily domain-containing protein</fullName>
    </submittedName>
</protein>
<gene>
    <name evidence="7" type="ORF">F5X68DRAFT_127880</name>
</gene>
<sequence length="585" mass="64112">MRTPHPTDTSDIWASAPPSPLEKPIGADFPPRSDDIPGSVFLISSAGDVLKLPIPSESPVDPLNWSWPRRIGALLTIILTSSITLFEVKMSALLMVPFQLDFASEVCRRCHGRLIYGGINPSTTDYINTFASTTNAFGVPVGVALSTALGRRPVLLFATFINVIATAMAGFLPGFGMLFISIGIQGFAAGMSVSMVRFAMHFERLGLLIVFDATFIYERPWATTISWCIISVMANIYFLPLSYITDVATNWRPLYQVWVVPCIISLILTLFLVPESFFIRPSVAFDGRFLVQSASEHIQIYDTIDAISPSGFPEDDSPSERTSLLSRFVDLIRVQRAPGTSWRAAGSTCAQMILCFCNPLVIWVSLLSGVILAVAMFQNETQYRFIIFNLLTTESIVVQLHRVETWFVISGVVSGLLSIPVSGPLITWFVAFCARRSGGTRHAEVYLIGFVLPIVTAAISVGLFASSISNDWPITIQYVIYGVTQMSYILIFSAGTVWLTEAFPLWAAASIAVELLVVVLLGSFLSAKLGSWAEKGNITGPSILQVLLIIILGAVIVPVAFWGKNVRQFIHGRWSLSQKAALRPH</sequence>
<feature type="transmembrane region" description="Helical" evidence="6">
    <location>
        <begin position="221"/>
        <end position="243"/>
    </location>
</feature>
<comment type="caution">
    <text evidence="7">The sequence shown here is derived from an EMBL/GenBank/DDBJ whole genome shotgun (WGS) entry which is preliminary data.</text>
</comment>
<feature type="transmembrane region" description="Helical" evidence="6">
    <location>
        <begin position="445"/>
        <end position="466"/>
    </location>
</feature>
<dbReference type="PANTHER" id="PTHR23502:SF164">
    <property type="entry name" value="MAJOR FACILITATOR SUPERFAMILY (MFS) PROFILE DOMAIN-CONTAINING PROTEIN"/>
    <property type="match status" value="1"/>
</dbReference>
<proteinExistence type="predicted"/>
<keyword evidence="3 6" id="KW-1133">Transmembrane helix</keyword>
<dbReference type="SUPFAM" id="SSF103473">
    <property type="entry name" value="MFS general substrate transporter"/>
    <property type="match status" value="1"/>
</dbReference>
<dbReference type="PANTHER" id="PTHR23502">
    <property type="entry name" value="MAJOR FACILITATOR SUPERFAMILY"/>
    <property type="match status" value="1"/>
</dbReference>
<evidence type="ECO:0000256" key="1">
    <source>
        <dbReference type="ARBA" id="ARBA00004141"/>
    </source>
</evidence>
<dbReference type="OrthoDB" id="268400at2759"/>
<keyword evidence="2 6" id="KW-0812">Transmembrane</keyword>
<dbReference type="Gene3D" id="1.20.1250.20">
    <property type="entry name" value="MFS general substrate transporter like domains"/>
    <property type="match status" value="1"/>
</dbReference>
<comment type="subcellular location">
    <subcellularLocation>
        <location evidence="1">Membrane</location>
        <topology evidence="1">Multi-pass membrane protein</topology>
    </subcellularLocation>
</comment>